<name>J3MWY2_ORYBR</name>
<evidence type="ECO:0000313" key="5">
    <source>
        <dbReference type="Proteomes" id="UP000006038"/>
    </source>
</evidence>
<dbReference type="HOGENOM" id="CLU_944524_0_0_1"/>
<evidence type="ECO:0000256" key="2">
    <source>
        <dbReference type="SAM" id="Phobius"/>
    </source>
</evidence>
<dbReference type="EnsemblPlants" id="OB09G15110.1">
    <property type="protein sequence ID" value="OB09G15110.1"/>
    <property type="gene ID" value="OB09G15110"/>
</dbReference>
<evidence type="ECO:0000313" key="4">
    <source>
        <dbReference type="EnsemblPlants" id="OB09G15110.1"/>
    </source>
</evidence>
<evidence type="ECO:0008006" key="6">
    <source>
        <dbReference type="Google" id="ProtNLM"/>
    </source>
</evidence>
<reference evidence="4" key="1">
    <citation type="journal article" date="2013" name="Nat. Commun.">
        <title>Whole-genome sequencing of Oryza brachyantha reveals mechanisms underlying Oryza genome evolution.</title>
        <authorList>
            <person name="Chen J."/>
            <person name="Huang Q."/>
            <person name="Gao D."/>
            <person name="Wang J."/>
            <person name="Lang Y."/>
            <person name="Liu T."/>
            <person name="Li B."/>
            <person name="Bai Z."/>
            <person name="Luis Goicoechea J."/>
            <person name="Liang C."/>
            <person name="Chen C."/>
            <person name="Zhang W."/>
            <person name="Sun S."/>
            <person name="Liao Y."/>
            <person name="Zhang X."/>
            <person name="Yang L."/>
            <person name="Song C."/>
            <person name="Wang M."/>
            <person name="Shi J."/>
            <person name="Liu G."/>
            <person name="Liu J."/>
            <person name="Zhou H."/>
            <person name="Zhou W."/>
            <person name="Yu Q."/>
            <person name="An N."/>
            <person name="Chen Y."/>
            <person name="Cai Q."/>
            <person name="Wang B."/>
            <person name="Liu B."/>
            <person name="Min J."/>
            <person name="Huang Y."/>
            <person name="Wu H."/>
            <person name="Li Z."/>
            <person name="Zhang Y."/>
            <person name="Yin Y."/>
            <person name="Song W."/>
            <person name="Jiang J."/>
            <person name="Jackson S.A."/>
            <person name="Wing R.A."/>
            <person name="Wang J."/>
            <person name="Chen M."/>
        </authorList>
    </citation>
    <scope>NUCLEOTIDE SEQUENCE [LARGE SCALE GENOMIC DNA]</scope>
    <source>
        <strain evidence="4">cv. IRGC 101232</strain>
    </source>
</reference>
<keyword evidence="2" id="KW-0812">Transmembrane</keyword>
<feature type="transmembrane region" description="Helical" evidence="2">
    <location>
        <begin position="236"/>
        <end position="253"/>
    </location>
</feature>
<organism evidence="4">
    <name type="scientific">Oryza brachyantha</name>
    <name type="common">malo sina</name>
    <dbReference type="NCBI Taxonomy" id="4533"/>
    <lineage>
        <taxon>Eukaryota</taxon>
        <taxon>Viridiplantae</taxon>
        <taxon>Streptophyta</taxon>
        <taxon>Embryophyta</taxon>
        <taxon>Tracheophyta</taxon>
        <taxon>Spermatophyta</taxon>
        <taxon>Magnoliopsida</taxon>
        <taxon>Liliopsida</taxon>
        <taxon>Poales</taxon>
        <taxon>Poaceae</taxon>
        <taxon>BOP clade</taxon>
        <taxon>Oryzoideae</taxon>
        <taxon>Oryzeae</taxon>
        <taxon>Oryzinae</taxon>
        <taxon>Oryza</taxon>
    </lineage>
</organism>
<reference evidence="4" key="2">
    <citation type="submission" date="2013-04" db="UniProtKB">
        <authorList>
            <consortium name="EnsemblPlants"/>
        </authorList>
    </citation>
    <scope>IDENTIFICATION</scope>
</reference>
<sequence length="295" mass="30689">MANGYVPLILAVCLLLLHVALPPVAGEMVAGDLQVVTMCPTGRVQDHDDGDDDCARIADTHSARHGTVCPAPGGGGDDGLMATTTSSLLERTEADEAARRREHRPACVHHYSIFVAAAGVGGDRSMPALTVIADPIHDIHQPVPKSGRARLNCSAPSASGVLDDAPRPEEAAGAAAGDSHHVAAALSELSSDNHYFDWTVQIQSSIADRLFVLTTMTVVMTMAVGRAKQRRRRRAACSSSAVLMMLLVAVAFADSATAARPLPAAAALGTALAASGRSSCTADPNTQDPVRCNHH</sequence>
<keyword evidence="3" id="KW-0732">Signal</keyword>
<keyword evidence="2" id="KW-1133">Transmembrane helix</keyword>
<proteinExistence type="predicted"/>
<keyword evidence="2" id="KW-0472">Membrane</keyword>
<dbReference type="STRING" id="4533.J3MWY2"/>
<keyword evidence="5" id="KW-1185">Reference proteome</keyword>
<dbReference type="AlphaFoldDB" id="J3MWY2"/>
<dbReference type="Proteomes" id="UP000006038">
    <property type="component" value="Chromosome 9"/>
</dbReference>
<feature type="region of interest" description="Disordered" evidence="1">
    <location>
        <begin position="154"/>
        <end position="176"/>
    </location>
</feature>
<accession>J3MWY2</accession>
<protein>
    <recommendedName>
        <fullName evidence="6">PGG domain-containing protein</fullName>
    </recommendedName>
</protein>
<feature type="signal peptide" evidence="3">
    <location>
        <begin position="1"/>
        <end position="26"/>
    </location>
</feature>
<dbReference type="Gramene" id="OB09G15110.1">
    <property type="protein sequence ID" value="OB09G15110.1"/>
    <property type="gene ID" value="OB09G15110"/>
</dbReference>
<evidence type="ECO:0000256" key="3">
    <source>
        <dbReference type="SAM" id="SignalP"/>
    </source>
</evidence>
<feature type="chain" id="PRO_5003774301" description="PGG domain-containing protein" evidence="3">
    <location>
        <begin position="27"/>
        <end position="295"/>
    </location>
</feature>
<evidence type="ECO:0000256" key="1">
    <source>
        <dbReference type="SAM" id="MobiDB-lite"/>
    </source>
</evidence>